<evidence type="ECO:0000313" key="15">
    <source>
        <dbReference type="Ensembl" id="ENSOANP00000054066.1"/>
    </source>
</evidence>
<accession>A0A6I8PGM1</accession>
<gene>
    <name evidence="15" type="primary">TRAF3IP1</name>
</gene>
<dbReference type="GO" id="GO:0030992">
    <property type="term" value="C:intraciliary transport particle B"/>
    <property type="evidence" value="ECO:0000318"/>
    <property type="project" value="GO_Central"/>
</dbReference>
<dbReference type="PANTHER" id="PTHR31363:SF0">
    <property type="entry name" value="TRAF3-INTERACTING PROTEIN 1"/>
    <property type="match status" value="1"/>
</dbReference>
<dbReference type="GO" id="GO:0036064">
    <property type="term" value="C:ciliary basal body"/>
    <property type="evidence" value="ECO:0000318"/>
    <property type="project" value="GO_Central"/>
</dbReference>
<feature type="compositionally biased region" description="Basic and acidic residues" evidence="12">
    <location>
        <begin position="336"/>
        <end position="348"/>
    </location>
</feature>
<evidence type="ECO:0000256" key="7">
    <source>
        <dbReference type="ARBA" id="ARBA00023273"/>
    </source>
</evidence>
<dbReference type="GO" id="GO:0042073">
    <property type="term" value="P:intraciliary transport"/>
    <property type="evidence" value="ECO:0000318"/>
    <property type="project" value="GO_Central"/>
</dbReference>
<feature type="region of interest" description="Disordered" evidence="12">
    <location>
        <begin position="470"/>
        <end position="546"/>
    </location>
</feature>
<feature type="compositionally biased region" description="Basic and acidic residues" evidence="12">
    <location>
        <begin position="409"/>
        <end position="418"/>
    </location>
</feature>
<dbReference type="GO" id="GO:0005930">
    <property type="term" value="C:axoneme"/>
    <property type="evidence" value="ECO:0000318"/>
    <property type="project" value="GO_Central"/>
</dbReference>
<dbReference type="RefSeq" id="XP_007666965.1">
    <property type="nucleotide sequence ID" value="XM_007668775.3"/>
</dbReference>
<comment type="similarity">
    <text evidence="8">Belongs to the TRAF3IP1 family.</text>
</comment>
<dbReference type="GeneID" id="100079320"/>
<dbReference type="FunCoup" id="A0A6I8PGM1">
    <property type="interactions" value="361"/>
</dbReference>
<dbReference type="GO" id="GO:0070507">
    <property type="term" value="P:regulation of microtubule cytoskeleton organization"/>
    <property type="evidence" value="ECO:0000318"/>
    <property type="project" value="GO_Central"/>
</dbReference>
<feature type="domain" description="TRAF3-interacting protein 1 C-terminal" evidence="14">
    <location>
        <begin position="587"/>
        <end position="740"/>
    </location>
</feature>
<dbReference type="GO" id="GO:0097546">
    <property type="term" value="C:ciliary base"/>
    <property type="evidence" value="ECO:0007669"/>
    <property type="project" value="Ensembl"/>
</dbReference>
<dbReference type="PANTHER" id="PTHR31363">
    <property type="entry name" value="TRAF3-INTERACTING PROTEIN 1"/>
    <property type="match status" value="1"/>
</dbReference>
<proteinExistence type="inferred from homology"/>
<dbReference type="GO" id="GO:0001650">
    <property type="term" value="C:fibrillar center"/>
    <property type="evidence" value="ECO:0007669"/>
    <property type="project" value="Ensembl"/>
</dbReference>
<dbReference type="OrthoDB" id="10258914at2759"/>
<dbReference type="GO" id="GO:0050687">
    <property type="term" value="P:negative regulation of defense response to virus"/>
    <property type="evidence" value="ECO:0007669"/>
    <property type="project" value="Ensembl"/>
</dbReference>
<reference evidence="15" key="2">
    <citation type="submission" date="2025-08" db="UniProtKB">
        <authorList>
            <consortium name="Ensembl"/>
        </authorList>
    </citation>
    <scope>IDENTIFICATION</scope>
    <source>
        <strain evidence="15">Glennie</strain>
    </source>
</reference>
<feature type="compositionally biased region" description="Polar residues" evidence="12">
    <location>
        <begin position="487"/>
        <end position="497"/>
    </location>
</feature>
<keyword evidence="6" id="KW-0206">Cytoskeleton</keyword>
<dbReference type="FunFam" id="1.10.418.50:FF:000001">
    <property type="entry name" value="TRAF3-interacting protein 1 isoform X1"/>
    <property type="match status" value="1"/>
</dbReference>
<reference evidence="15 16" key="1">
    <citation type="journal article" date="2008" name="Nature">
        <title>Genome analysis of the platypus reveals unique signatures of evolution.</title>
        <authorList>
            <person name="Warren W.C."/>
            <person name="Hillier L.W."/>
            <person name="Marshall Graves J.A."/>
            <person name="Birney E."/>
            <person name="Ponting C.P."/>
            <person name="Grutzner F."/>
            <person name="Belov K."/>
            <person name="Miller W."/>
            <person name="Clarke L."/>
            <person name="Chinwalla A.T."/>
            <person name="Yang S.P."/>
            <person name="Heger A."/>
            <person name="Locke D.P."/>
            <person name="Miethke P."/>
            <person name="Waters P.D."/>
            <person name="Veyrunes F."/>
            <person name="Fulton L."/>
            <person name="Fulton B."/>
            <person name="Graves T."/>
            <person name="Wallis J."/>
            <person name="Puente X.S."/>
            <person name="Lopez-Otin C."/>
            <person name="Ordonez G.R."/>
            <person name="Eichler E.E."/>
            <person name="Chen L."/>
            <person name="Cheng Z."/>
            <person name="Deakin J.E."/>
            <person name="Alsop A."/>
            <person name="Thompson K."/>
            <person name="Kirby P."/>
            <person name="Papenfuss A.T."/>
            <person name="Wakefield M.J."/>
            <person name="Olender T."/>
            <person name="Lancet D."/>
            <person name="Huttley G.A."/>
            <person name="Smit A.F."/>
            <person name="Pask A."/>
            <person name="Temple-Smith P."/>
            <person name="Batzer M.A."/>
            <person name="Walker J.A."/>
            <person name="Konkel M.K."/>
            <person name="Harris R.S."/>
            <person name="Whittington C.M."/>
            <person name="Wong E.S."/>
            <person name="Gemmell N.J."/>
            <person name="Buschiazzo E."/>
            <person name="Vargas Jentzsch I.M."/>
            <person name="Merkel A."/>
            <person name="Schmitz J."/>
            <person name="Zemann A."/>
            <person name="Churakov G."/>
            <person name="Kriegs J.O."/>
            <person name="Brosius J."/>
            <person name="Murchison E.P."/>
            <person name="Sachidanandam R."/>
            <person name="Smith C."/>
            <person name="Hannon G.J."/>
            <person name="Tsend-Ayush E."/>
            <person name="McMillan D."/>
            <person name="Attenborough R."/>
            <person name="Rens W."/>
            <person name="Ferguson-Smith M."/>
            <person name="Lefevre C.M."/>
            <person name="Sharp J.A."/>
            <person name="Nicholas K.R."/>
            <person name="Ray D.A."/>
            <person name="Kube M."/>
            <person name="Reinhardt R."/>
            <person name="Pringle T.H."/>
            <person name="Taylor J."/>
            <person name="Jones R.C."/>
            <person name="Nixon B."/>
            <person name="Dacheux J.L."/>
            <person name="Niwa H."/>
            <person name="Sekita Y."/>
            <person name="Huang X."/>
            <person name="Stark A."/>
            <person name="Kheradpour P."/>
            <person name="Kellis M."/>
            <person name="Flicek P."/>
            <person name="Chen Y."/>
            <person name="Webber C."/>
            <person name="Hardison R."/>
            <person name="Nelson J."/>
            <person name="Hallsworth-Pepin K."/>
            <person name="Delehaunty K."/>
            <person name="Markovic C."/>
            <person name="Minx P."/>
            <person name="Feng Y."/>
            <person name="Kremitzki C."/>
            <person name="Mitreva M."/>
            <person name="Glasscock J."/>
            <person name="Wylie T."/>
            <person name="Wohldmann P."/>
            <person name="Thiru P."/>
            <person name="Nhan M.N."/>
            <person name="Pohl C.S."/>
            <person name="Smith S.M."/>
            <person name="Hou S."/>
            <person name="Nefedov M."/>
            <person name="de Jong P.J."/>
            <person name="Renfree M.B."/>
            <person name="Mardis E.R."/>
            <person name="Wilson R.K."/>
        </authorList>
    </citation>
    <scope>NUCLEOTIDE SEQUENCE [LARGE SCALE GENOMIC DNA]</scope>
    <source>
        <strain evidence="15 16">Glennie</strain>
    </source>
</reference>
<dbReference type="GO" id="GO:0001822">
    <property type="term" value="P:kidney development"/>
    <property type="evidence" value="ECO:0007669"/>
    <property type="project" value="Ensembl"/>
</dbReference>
<evidence type="ECO:0000259" key="14">
    <source>
        <dbReference type="Pfam" id="PF17749"/>
    </source>
</evidence>
<keyword evidence="5" id="KW-0175">Coiled coil</keyword>
<evidence type="ECO:0000256" key="11">
    <source>
        <dbReference type="ARBA" id="ARBA00082455"/>
    </source>
</evidence>
<dbReference type="CTD" id="26146"/>
<evidence type="ECO:0000256" key="10">
    <source>
        <dbReference type="ARBA" id="ARBA00079491"/>
    </source>
</evidence>
<dbReference type="Bgee" id="ENSOANG00000012754">
    <property type="expression patterns" value="Expressed in testis and 8 other cell types or tissues"/>
</dbReference>
<keyword evidence="4" id="KW-0970">Cilium biogenesis/degradation</keyword>
<dbReference type="GO" id="GO:0060271">
    <property type="term" value="P:cilium assembly"/>
    <property type="evidence" value="ECO:0000318"/>
    <property type="project" value="GO_Central"/>
</dbReference>
<dbReference type="Proteomes" id="UP000002279">
    <property type="component" value="Chromosome 7"/>
</dbReference>
<evidence type="ECO:0000256" key="1">
    <source>
        <dbReference type="ARBA" id="ARBA00004120"/>
    </source>
</evidence>
<evidence type="ECO:0000256" key="6">
    <source>
        <dbReference type="ARBA" id="ARBA00023212"/>
    </source>
</evidence>
<name>A0A6I8PGM1_ORNAN</name>
<dbReference type="InParanoid" id="A0A6I8PGM1"/>
<dbReference type="GO" id="GO:0031333">
    <property type="term" value="P:negative regulation of protein-containing complex assembly"/>
    <property type="evidence" value="ECO:0007669"/>
    <property type="project" value="Ensembl"/>
</dbReference>
<dbReference type="Gene3D" id="1.10.418.50">
    <property type="entry name" value="Microtubule-binding protein MIP-T3"/>
    <property type="match status" value="1"/>
</dbReference>
<reference evidence="15" key="3">
    <citation type="submission" date="2025-09" db="UniProtKB">
        <authorList>
            <consortium name="Ensembl"/>
        </authorList>
    </citation>
    <scope>IDENTIFICATION</scope>
    <source>
        <strain evidence="15">Glennie</strain>
    </source>
</reference>
<feature type="compositionally biased region" description="Basic and acidic residues" evidence="12">
    <location>
        <begin position="146"/>
        <end position="321"/>
    </location>
</feature>
<dbReference type="InterPro" id="IPR040468">
    <property type="entry name" value="TRAF3IP1_N"/>
</dbReference>
<evidence type="ECO:0000256" key="2">
    <source>
        <dbReference type="ARBA" id="ARBA00004430"/>
    </source>
</evidence>
<evidence type="ECO:0000256" key="4">
    <source>
        <dbReference type="ARBA" id="ARBA00022794"/>
    </source>
</evidence>
<dbReference type="GO" id="GO:0032480">
    <property type="term" value="P:negative regulation of type I interferon production"/>
    <property type="evidence" value="ECO:0007669"/>
    <property type="project" value="Ensembl"/>
</dbReference>
<feature type="compositionally biased region" description="Basic and acidic residues" evidence="12">
    <location>
        <begin position="614"/>
        <end position="628"/>
    </location>
</feature>
<dbReference type="KEGG" id="oaa:100079320"/>
<keyword evidence="3" id="KW-0963">Cytoplasm</keyword>
<dbReference type="GeneTree" id="ENSGT00720000108822"/>
<dbReference type="GO" id="GO:0035869">
    <property type="term" value="C:ciliary transition zone"/>
    <property type="evidence" value="ECO:0007669"/>
    <property type="project" value="Ensembl"/>
</dbReference>
<feature type="domain" description="TRAF3-interacting protein 1 N-terminal" evidence="13">
    <location>
        <begin position="5"/>
        <end position="116"/>
    </location>
</feature>
<evidence type="ECO:0000256" key="8">
    <source>
        <dbReference type="ARBA" id="ARBA00043971"/>
    </source>
</evidence>
<feature type="region of interest" description="Disordered" evidence="12">
    <location>
        <begin position="131"/>
        <end position="451"/>
    </location>
</feature>
<sequence>MNGSVVKRTQEALGRVIKKPPLTDKLLSKPPFRYLHDIVTEVIRMTGFMKGLYTDSEMKSDNVKDKDTKISFLQKAIDVVVMVTGEPLSVKPARIIAGHEPERTNELLQAIAKCCLSKLSSDDAVKRVLAGEKADMKGKPPNTSKSQDKENRESKEEELKSSKDKEARRNSEIKDRSTSRDRKPRQESKEEESKPREKEREKSKDNVRERHKDHEWEKLKEGEKDRNKNRISKQEKETEKSKDKERGKKEDKEREKDSEHDKEKEKKSSGGRERDRQREKDKDKGKEREKDKRKERLRDGERSKEKERNKEQDKAEKKSTGSEETPSTKVSAGPVKEAKPYPDKEAENSTKTARSVVTKVSRRRSKTLGEGTLLPHNKSPPAVRRKDSRNNATSISPEKKPSASSHGKGIKEGAEKQLDTVMSVLQKEPGQEATSQEIGRKEANNDATKVSGETLANVLHERTELELAAKVKGDSISDGEGDVGTVVQENPSATENSEIPIELPANSPERRIPRPGSARPAPPRIKRQESAELLVPERSGSGKIVSNLITDRQTSEDDEDCQFVVEAAPQIPEMPEMEMPPEVELEGDEKHGGLVKKILETKKDYEKQQQSPKSTDKEKPLVSEAAKRKEKDIVSKEIEKLRTSIQTLCRSALPLGKIMDYIQEDVDAMQNELQLWHCENKQHAEALKKEQSITDSAVEPLKAELVELEQLIKDQQDKICAVKASILKNEEKIQKMVYSISLSSRR</sequence>
<evidence type="ECO:0000259" key="13">
    <source>
        <dbReference type="Pfam" id="PF10243"/>
    </source>
</evidence>
<keyword evidence="16" id="KW-1185">Reference proteome</keyword>
<dbReference type="OMA" id="FRFLMDV"/>
<dbReference type="InterPro" id="IPR042576">
    <property type="entry name" value="TRAF3IP1_N_sf"/>
</dbReference>
<feature type="region of interest" description="Disordered" evidence="12">
    <location>
        <begin position="604"/>
        <end position="628"/>
    </location>
</feature>
<keyword evidence="7" id="KW-0966">Cell projection</keyword>
<evidence type="ECO:0000256" key="12">
    <source>
        <dbReference type="SAM" id="MobiDB-lite"/>
    </source>
</evidence>
<dbReference type="GO" id="GO:0001738">
    <property type="term" value="P:morphogenesis of a polarized epithelium"/>
    <property type="evidence" value="ECO:0007669"/>
    <property type="project" value="Ensembl"/>
</dbReference>
<dbReference type="Ensembl" id="ENSOANT00000061483.1">
    <property type="protein sequence ID" value="ENSOANP00000054066.1"/>
    <property type="gene ID" value="ENSOANG00000012754.3"/>
</dbReference>
<dbReference type="GO" id="GO:0008017">
    <property type="term" value="F:microtubule binding"/>
    <property type="evidence" value="ECO:0007669"/>
    <property type="project" value="InterPro"/>
</dbReference>
<evidence type="ECO:0000313" key="16">
    <source>
        <dbReference type="Proteomes" id="UP000002279"/>
    </source>
</evidence>
<comment type="subcellular location">
    <subcellularLocation>
        <location evidence="2">Cytoplasm</location>
        <location evidence="2">Cytoskeleton</location>
        <location evidence="2">Cilium axoneme</location>
    </subcellularLocation>
    <subcellularLocation>
        <location evidence="1">Cytoplasm</location>
        <location evidence="1">Cytoskeleton</location>
        <location evidence="1">Cilium basal body</location>
    </subcellularLocation>
</comment>
<dbReference type="GO" id="GO:0016604">
    <property type="term" value="C:nuclear body"/>
    <property type="evidence" value="ECO:0007669"/>
    <property type="project" value="Ensembl"/>
</dbReference>
<dbReference type="InterPro" id="IPR041476">
    <property type="entry name" value="TRAF3IP1_C"/>
</dbReference>
<evidence type="ECO:0000256" key="9">
    <source>
        <dbReference type="ARBA" id="ARBA00070492"/>
    </source>
</evidence>
<organism evidence="15 16">
    <name type="scientific">Ornithorhynchus anatinus</name>
    <name type="common">Duckbill platypus</name>
    <dbReference type="NCBI Taxonomy" id="9258"/>
    <lineage>
        <taxon>Eukaryota</taxon>
        <taxon>Metazoa</taxon>
        <taxon>Chordata</taxon>
        <taxon>Craniata</taxon>
        <taxon>Vertebrata</taxon>
        <taxon>Euteleostomi</taxon>
        <taxon>Mammalia</taxon>
        <taxon>Monotremata</taxon>
        <taxon>Ornithorhynchidae</taxon>
        <taxon>Ornithorhynchus</taxon>
    </lineage>
</organism>
<dbReference type="Pfam" id="PF17749">
    <property type="entry name" value="MIP-T3_C"/>
    <property type="match status" value="1"/>
</dbReference>
<dbReference type="InterPro" id="IPR018799">
    <property type="entry name" value="TRAF3IP1"/>
</dbReference>
<evidence type="ECO:0000256" key="3">
    <source>
        <dbReference type="ARBA" id="ARBA00022490"/>
    </source>
</evidence>
<dbReference type="Pfam" id="PF10243">
    <property type="entry name" value="MIP-T3"/>
    <property type="match status" value="1"/>
</dbReference>
<protein>
    <recommendedName>
        <fullName evidence="9">TRAF3-interacting protein 1</fullName>
    </recommendedName>
    <alternativeName>
        <fullName evidence="11">Intraflagellar transport protein 54 homolog</fullName>
    </alternativeName>
    <alternativeName>
        <fullName evidence="10">Microtubule-interacting protein associated with TRAF3</fullName>
    </alternativeName>
</protein>
<dbReference type="AlphaFoldDB" id="A0A6I8PGM1"/>
<dbReference type="GO" id="GO:0097542">
    <property type="term" value="C:ciliary tip"/>
    <property type="evidence" value="ECO:0007669"/>
    <property type="project" value="Ensembl"/>
</dbReference>
<evidence type="ECO:0000256" key="5">
    <source>
        <dbReference type="ARBA" id="ARBA00023054"/>
    </source>
</evidence>